<name>A0A4Y9F7H8_9MICC</name>
<dbReference type="EMBL" id="SPQC01000009">
    <property type="protein sequence ID" value="TFU23236.1"/>
    <property type="molecule type" value="Genomic_DNA"/>
</dbReference>
<dbReference type="OrthoDB" id="4954763at2"/>
<dbReference type="RefSeq" id="WP_135011640.1">
    <property type="nucleotide sequence ID" value="NZ_JADGLK010000009.1"/>
</dbReference>
<organism evidence="3 4">
    <name type="scientific">Rothia nasimurium</name>
    <dbReference type="NCBI Taxonomy" id="85336"/>
    <lineage>
        <taxon>Bacteria</taxon>
        <taxon>Bacillati</taxon>
        <taxon>Actinomycetota</taxon>
        <taxon>Actinomycetes</taxon>
        <taxon>Micrococcales</taxon>
        <taxon>Micrococcaceae</taxon>
        <taxon>Rothia</taxon>
    </lineage>
</organism>
<comment type="caution">
    <text evidence="3">The sequence shown here is derived from an EMBL/GenBank/DDBJ whole genome shotgun (WGS) entry which is preliminary data.</text>
</comment>
<keyword evidence="2" id="KW-0812">Transmembrane</keyword>
<keyword evidence="2" id="KW-0472">Membrane</keyword>
<reference evidence="3 4" key="1">
    <citation type="submission" date="2019-03" db="EMBL/GenBank/DDBJ databases">
        <title>Diversity of the mouse oral microbiome.</title>
        <authorList>
            <person name="Joseph S."/>
            <person name="Aduse-Opoku J."/>
            <person name="Curtis M."/>
            <person name="Wade W."/>
            <person name="Hashim A."/>
        </authorList>
    </citation>
    <scope>NUCLEOTIDE SEQUENCE [LARGE SCALE GENOMIC DNA]</scope>
    <source>
        <strain evidence="4">irhom_31</strain>
    </source>
</reference>
<feature type="compositionally biased region" description="Polar residues" evidence="1">
    <location>
        <begin position="1"/>
        <end position="28"/>
    </location>
</feature>
<feature type="transmembrane region" description="Helical" evidence="2">
    <location>
        <begin position="91"/>
        <end position="115"/>
    </location>
</feature>
<keyword evidence="2" id="KW-1133">Transmembrane helix</keyword>
<gene>
    <name evidence="3" type="ORF">E4U03_03680</name>
</gene>
<proteinExistence type="predicted"/>
<evidence type="ECO:0000313" key="4">
    <source>
        <dbReference type="Proteomes" id="UP000297951"/>
    </source>
</evidence>
<evidence type="ECO:0000256" key="1">
    <source>
        <dbReference type="SAM" id="MobiDB-lite"/>
    </source>
</evidence>
<evidence type="ECO:0000256" key="2">
    <source>
        <dbReference type="SAM" id="Phobius"/>
    </source>
</evidence>
<accession>A0A4Y9F7H8</accession>
<feature type="region of interest" description="Disordered" evidence="1">
    <location>
        <begin position="1"/>
        <end position="31"/>
    </location>
</feature>
<feature type="transmembrane region" description="Helical" evidence="2">
    <location>
        <begin position="46"/>
        <end position="70"/>
    </location>
</feature>
<protein>
    <submittedName>
        <fullName evidence="3">DUF4190 domain-containing protein</fullName>
    </submittedName>
</protein>
<dbReference type="AlphaFoldDB" id="A0A4Y9F7H8"/>
<evidence type="ECO:0000313" key="3">
    <source>
        <dbReference type="EMBL" id="TFU23236.1"/>
    </source>
</evidence>
<dbReference type="Proteomes" id="UP000297951">
    <property type="component" value="Unassembled WGS sequence"/>
</dbReference>
<sequence length="121" mass="12303">MSQEPTQNNDSYASDQHLASYSNQSTGQPGAVFYQKSPQQVEADKAAQAALICGIIGLFTVPIILGPIAIVQANKAERLGAAATAGKVLGWIDTIIGGLALLTIVGFVVLGAIAAGSSAGY</sequence>